<organism evidence="2 3">
    <name type="scientific">Hymenobacter guriensis</name>
    <dbReference type="NCBI Taxonomy" id="2793065"/>
    <lineage>
        <taxon>Bacteria</taxon>
        <taxon>Pseudomonadati</taxon>
        <taxon>Bacteroidota</taxon>
        <taxon>Cytophagia</taxon>
        <taxon>Cytophagales</taxon>
        <taxon>Hymenobacteraceae</taxon>
        <taxon>Hymenobacter</taxon>
    </lineage>
</organism>
<protein>
    <submittedName>
        <fullName evidence="2">Phage terminase small subunit P27 family</fullName>
    </submittedName>
</protein>
<dbReference type="Proteomes" id="UP000601099">
    <property type="component" value="Unassembled WGS sequence"/>
</dbReference>
<gene>
    <name evidence="2" type="ORF">I5L79_02250</name>
</gene>
<feature type="region of interest" description="Disordered" evidence="1">
    <location>
        <begin position="110"/>
        <end position="129"/>
    </location>
</feature>
<name>A0ABS0KWW0_9BACT</name>
<dbReference type="Pfam" id="PF05119">
    <property type="entry name" value="Terminase_4"/>
    <property type="match status" value="1"/>
</dbReference>
<dbReference type="EMBL" id="JADWYK010000001">
    <property type="protein sequence ID" value="MBG8552346.1"/>
    <property type="molecule type" value="Genomic_DNA"/>
</dbReference>
<proteinExistence type="predicted"/>
<evidence type="ECO:0000313" key="3">
    <source>
        <dbReference type="Proteomes" id="UP000601099"/>
    </source>
</evidence>
<dbReference type="NCBIfam" id="TIGR01558">
    <property type="entry name" value="sm_term_P27"/>
    <property type="match status" value="1"/>
</dbReference>
<comment type="caution">
    <text evidence="2">The sequence shown here is derived from an EMBL/GenBank/DDBJ whole genome shotgun (WGS) entry which is preliminary data.</text>
</comment>
<reference evidence="2 3" key="1">
    <citation type="submission" date="2020-11" db="EMBL/GenBank/DDBJ databases">
        <title>Hymenobacter sp.</title>
        <authorList>
            <person name="Kim M.K."/>
        </authorList>
    </citation>
    <scope>NUCLEOTIDE SEQUENCE [LARGE SCALE GENOMIC DNA]</scope>
    <source>
        <strain evidence="2 3">BT594</strain>
    </source>
</reference>
<dbReference type="InterPro" id="IPR006448">
    <property type="entry name" value="Phage_term_ssu_P27"/>
</dbReference>
<sequence length="129" mass="14182">MRLPKLDTIEMAPDDLPEIGQAEWYRVVKQLTPLGVLNGADLSLLKSYCHHVATMEAAAAQLKEGGYTTIMTNKGGGSYEIKSPWVTIYNEASDRAAKLGQQFGLTPSARTRISVPAKTEEEKDGWDEL</sequence>
<keyword evidence="3" id="KW-1185">Reference proteome</keyword>
<accession>A0ABS0KWW0</accession>
<evidence type="ECO:0000256" key="1">
    <source>
        <dbReference type="SAM" id="MobiDB-lite"/>
    </source>
</evidence>
<evidence type="ECO:0000313" key="2">
    <source>
        <dbReference type="EMBL" id="MBG8552346.1"/>
    </source>
</evidence>